<dbReference type="PROSITE" id="PS51471">
    <property type="entry name" value="FE2OG_OXY"/>
    <property type="match status" value="1"/>
</dbReference>
<evidence type="ECO:0000313" key="8">
    <source>
        <dbReference type="EMBL" id="QKF94666.1"/>
    </source>
</evidence>
<dbReference type="EMBL" id="MT418680">
    <property type="protein sequence ID" value="QKF94666.1"/>
    <property type="molecule type" value="Genomic_DNA"/>
</dbReference>
<dbReference type="GO" id="GO:0031418">
    <property type="term" value="F:L-ascorbic acid binding"/>
    <property type="evidence" value="ECO:0007669"/>
    <property type="project" value="InterPro"/>
</dbReference>
<feature type="transmembrane region" description="Helical" evidence="6">
    <location>
        <begin position="5"/>
        <end position="23"/>
    </location>
</feature>
<keyword evidence="3" id="KW-0223">Dioxygenase</keyword>
<gene>
    <name evidence="8" type="ORF">Fadolivirus_1_1208</name>
</gene>
<organism evidence="8 9">
    <name type="scientific">Fadolivirus FV1/VV64</name>
    <dbReference type="NCBI Taxonomy" id="3070911"/>
    <lineage>
        <taxon>Viruses</taxon>
        <taxon>Varidnaviria</taxon>
        <taxon>Bamfordvirae</taxon>
        <taxon>Nucleocytoviricota</taxon>
        <taxon>Megaviricetes</taxon>
        <taxon>Imitervirales</taxon>
        <taxon>Mimiviridae</taxon>
        <taxon>Klosneuvirinae</taxon>
        <taxon>Fadolivirus</taxon>
        <taxon>Fadolivirus algeromassiliense</taxon>
    </lineage>
</organism>
<dbReference type="Gene3D" id="2.60.120.620">
    <property type="entry name" value="q2cbj1_9rhob like domain"/>
    <property type="match status" value="1"/>
</dbReference>
<evidence type="ECO:0000256" key="6">
    <source>
        <dbReference type="SAM" id="Phobius"/>
    </source>
</evidence>
<feature type="domain" description="Fe2OG dioxygenase" evidence="7">
    <location>
        <begin position="114"/>
        <end position="231"/>
    </location>
</feature>
<evidence type="ECO:0000256" key="4">
    <source>
        <dbReference type="ARBA" id="ARBA00023002"/>
    </source>
</evidence>
<protein>
    <submittedName>
        <fullName evidence="8">Prolyl 4-hydroxylase alpha subunit</fullName>
    </submittedName>
</protein>
<sequence length="235" mass="27503">MKYKVIIFIVLFILILYFIYISYNNIYEGLDTNIKGNTTIPQHADEKDPFIKPVTMSNILNDEECNNVIDYAVEFIAEQNVIEGRYVYTRNKQHVFAKKNDPYIKPILEKIATKFNQPFENMENPLIVRYLPYQTYIEHNDSCCDQNDKCRDFIKRGGQRVLTVLIYLSDNFTGGGTYFKKLNLNLKPKKGGAVVFHSLAQNSDKCHLNAVHQEQPLEDGIKWAMHVWFRENTFK</sequence>
<keyword evidence="6" id="KW-1133">Transmembrane helix</keyword>
<accession>A0A7D3QWJ5</accession>
<evidence type="ECO:0000256" key="5">
    <source>
        <dbReference type="ARBA" id="ARBA00023004"/>
    </source>
</evidence>
<dbReference type="SMART" id="SM00702">
    <property type="entry name" value="P4Hc"/>
    <property type="match status" value="1"/>
</dbReference>
<evidence type="ECO:0000256" key="3">
    <source>
        <dbReference type="ARBA" id="ARBA00022964"/>
    </source>
</evidence>
<dbReference type="GO" id="GO:0004656">
    <property type="term" value="F:procollagen-proline 4-dioxygenase activity"/>
    <property type="evidence" value="ECO:0007669"/>
    <property type="project" value="TreeGrafter"/>
</dbReference>
<keyword evidence="2" id="KW-0479">Metal-binding</keyword>
<dbReference type="InterPro" id="IPR006620">
    <property type="entry name" value="Pro_4_hyd_alph"/>
</dbReference>
<proteinExistence type="predicted"/>
<evidence type="ECO:0000256" key="2">
    <source>
        <dbReference type="ARBA" id="ARBA00022723"/>
    </source>
</evidence>
<keyword evidence="4" id="KW-0560">Oxidoreductase</keyword>
<reference evidence="8 9" key="1">
    <citation type="submission" date="2020-04" db="EMBL/GenBank/DDBJ databases">
        <title>Advantages and limits of metagenomic assembly and binning of a giant virus.</title>
        <authorList>
            <person name="Schulz F."/>
            <person name="Andreani J."/>
            <person name="Francis R."/>
            <person name="Boudjemaa H."/>
            <person name="Bou Khalil J.Y."/>
            <person name="Lee J."/>
            <person name="La Scola B."/>
            <person name="Woyke T."/>
        </authorList>
    </citation>
    <scope>NUCLEOTIDE SEQUENCE [LARGE SCALE GENOMIC DNA]</scope>
    <source>
        <strain evidence="8 9">FV1/VV64</strain>
    </source>
</reference>
<dbReference type="GO" id="GO:0005506">
    <property type="term" value="F:iron ion binding"/>
    <property type="evidence" value="ECO:0007669"/>
    <property type="project" value="InterPro"/>
</dbReference>
<name>A0A7D3QWJ5_9VIRU</name>
<keyword evidence="5" id="KW-0408">Iron</keyword>
<evidence type="ECO:0000256" key="1">
    <source>
        <dbReference type="ARBA" id="ARBA00001961"/>
    </source>
</evidence>
<dbReference type="Proteomes" id="UP001162001">
    <property type="component" value="Segment"/>
</dbReference>
<evidence type="ECO:0000313" key="9">
    <source>
        <dbReference type="Proteomes" id="UP001162001"/>
    </source>
</evidence>
<dbReference type="PANTHER" id="PTHR10869">
    <property type="entry name" value="PROLYL 4-HYDROXYLASE ALPHA SUBUNIT"/>
    <property type="match status" value="1"/>
</dbReference>
<dbReference type="InterPro" id="IPR005123">
    <property type="entry name" value="Oxoglu/Fe-dep_dioxygenase_dom"/>
</dbReference>
<dbReference type="InterPro" id="IPR045054">
    <property type="entry name" value="P4HA-like"/>
</dbReference>
<evidence type="ECO:0000259" key="7">
    <source>
        <dbReference type="PROSITE" id="PS51471"/>
    </source>
</evidence>
<keyword evidence="9" id="KW-1185">Reference proteome</keyword>
<keyword evidence="6" id="KW-0472">Membrane</keyword>
<keyword evidence="6" id="KW-0812">Transmembrane</keyword>
<dbReference type="Pfam" id="PF13640">
    <property type="entry name" value="2OG-FeII_Oxy_3"/>
    <property type="match status" value="1"/>
</dbReference>
<comment type="cofactor">
    <cofactor evidence="1">
        <name>L-ascorbate</name>
        <dbReference type="ChEBI" id="CHEBI:38290"/>
    </cofactor>
</comment>
<dbReference type="PANTHER" id="PTHR10869:SF246">
    <property type="entry name" value="TRANSMEMBRANE PROLYL 4-HYDROXYLASE"/>
    <property type="match status" value="1"/>
</dbReference>
<dbReference type="InterPro" id="IPR044862">
    <property type="entry name" value="Pro_4_hyd_alph_FE2OG_OXY"/>
</dbReference>